<dbReference type="Gene3D" id="3.40.50.300">
    <property type="entry name" value="P-loop containing nucleotide triphosphate hydrolases"/>
    <property type="match status" value="1"/>
</dbReference>
<evidence type="ECO:0000313" key="1">
    <source>
        <dbReference type="EMBL" id="TCK18107.1"/>
    </source>
</evidence>
<protein>
    <submittedName>
        <fullName evidence="1">Thymidylate kinase</fullName>
    </submittedName>
</protein>
<dbReference type="GO" id="GO:0016301">
    <property type="term" value="F:kinase activity"/>
    <property type="evidence" value="ECO:0007669"/>
    <property type="project" value="UniProtKB-KW"/>
</dbReference>
<dbReference type="SUPFAM" id="SSF52540">
    <property type="entry name" value="P-loop containing nucleoside triphosphate hydrolases"/>
    <property type="match status" value="1"/>
</dbReference>
<comment type="caution">
    <text evidence="1">The sequence shown here is derived from an EMBL/GenBank/DDBJ whole genome shotgun (WGS) entry which is preliminary data.</text>
</comment>
<dbReference type="InterPro" id="IPR027417">
    <property type="entry name" value="P-loop_NTPase"/>
</dbReference>
<dbReference type="AlphaFoldDB" id="A0A4R1H8E3"/>
<gene>
    <name evidence="1" type="ORF">DFR30_1366</name>
</gene>
<dbReference type="Gene3D" id="3.30.460.40">
    <property type="match status" value="1"/>
</dbReference>
<accession>A0A4R1H8E3</accession>
<keyword evidence="1" id="KW-0418">Kinase</keyword>
<proteinExistence type="predicted"/>
<reference evidence="1 2" key="1">
    <citation type="submission" date="2019-03" db="EMBL/GenBank/DDBJ databases">
        <title>Genomic Encyclopedia of Type Strains, Phase IV (KMG-IV): sequencing the most valuable type-strain genomes for metagenomic binning, comparative biology and taxonomic classification.</title>
        <authorList>
            <person name="Goeker M."/>
        </authorList>
    </citation>
    <scope>NUCLEOTIDE SEQUENCE [LARGE SCALE GENOMIC DNA]</scope>
    <source>
        <strain evidence="1 2">DSM 19610</strain>
    </source>
</reference>
<name>A0A4R1H8E3_9GAMM</name>
<dbReference type="EMBL" id="SMFX01000001">
    <property type="protein sequence ID" value="TCK18107.1"/>
    <property type="molecule type" value="Genomic_DNA"/>
</dbReference>
<evidence type="ECO:0000313" key="2">
    <source>
        <dbReference type="Proteomes" id="UP000295707"/>
    </source>
</evidence>
<dbReference type="OrthoDB" id="6494800at2"/>
<organism evidence="1 2">
    <name type="scientific">Thiogranum longum</name>
    <dbReference type="NCBI Taxonomy" id="1537524"/>
    <lineage>
        <taxon>Bacteria</taxon>
        <taxon>Pseudomonadati</taxon>
        <taxon>Pseudomonadota</taxon>
        <taxon>Gammaproteobacteria</taxon>
        <taxon>Chromatiales</taxon>
        <taxon>Ectothiorhodospiraceae</taxon>
        <taxon>Thiogranum</taxon>
    </lineage>
</organism>
<keyword evidence="1" id="KW-0808">Transferase</keyword>
<keyword evidence="2" id="KW-1185">Reference proteome</keyword>
<dbReference type="RefSeq" id="WP_132971934.1">
    <property type="nucleotide sequence ID" value="NZ_SMFX01000001.1"/>
</dbReference>
<dbReference type="Proteomes" id="UP000295707">
    <property type="component" value="Unassembled WGS sequence"/>
</dbReference>
<sequence length="480" mass="56214">MSGISEHGLHLFKELDRNNIRYCHWKNNQTVEEGLRGEDDLDILVARDDAQSFFQVLLAFGFHEAENRYMKVPFVYHYYGLDEHTGVILHIHVYLKLYTGESHTKNFHFPFEKQLLESSNQRISGCPVPSWEWQLFIYLVRYYLKISCVIGFILLYSRQSEFKREYKRIIDELDEVAWDALVSNMRAPFSVQTIESLRMAFNEKGPNIRSVLLGISLRWRLFAWRRRGVFRDMSSRYSQILYRVINKYLLHQKKRLVRGGAVIAITGFDGTGKTTTCSELEHWFGKQFDVRLDHFGRPKAKLITLPLRIMIGMYRSWKRKKHFTSPVSKKDGVIAAIRYCSLAFERYSVLRRSAMLRDKGYVVILDRYPSLTTGGMDSPQLKSTVETGYIYRFFERLEGWLYSSMPQADLLLVLEVPVETALLRNQKRIKKFKESDDELLARHVDNQGLEYEANVIKTIDVTSSLDETMKVIKSSVWSAL</sequence>